<keyword evidence="3" id="KW-0805">Transcription regulation</keyword>
<dbReference type="PANTHER" id="PTHR48019">
    <property type="entry name" value="SERUM RESPONSE FACTOR HOMOLOG"/>
    <property type="match status" value="1"/>
</dbReference>
<evidence type="ECO:0000256" key="1">
    <source>
        <dbReference type="ARBA" id="ARBA00004123"/>
    </source>
</evidence>
<dbReference type="GO" id="GO:0003700">
    <property type="term" value="F:DNA-binding transcription factor activity"/>
    <property type="evidence" value="ECO:0007669"/>
    <property type="project" value="InterPro"/>
</dbReference>
<dbReference type="Pfam" id="PF00319">
    <property type="entry name" value="SRF-TF"/>
    <property type="match status" value="1"/>
</dbReference>
<evidence type="ECO:0000256" key="7">
    <source>
        <dbReference type="SAM" id="Coils"/>
    </source>
</evidence>
<evidence type="ECO:0000313" key="11">
    <source>
        <dbReference type="EMBL" id="KAF5740151.1"/>
    </source>
</evidence>
<evidence type="ECO:0000256" key="6">
    <source>
        <dbReference type="ARBA" id="ARBA00023242"/>
    </source>
</evidence>
<proteinExistence type="predicted"/>
<feature type="domain" description="MADS-box" evidence="9">
    <location>
        <begin position="1"/>
        <end position="61"/>
    </location>
</feature>
<dbReference type="PRINTS" id="PR00404">
    <property type="entry name" value="MADSDOMAIN"/>
</dbReference>
<evidence type="ECO:0000256" key="8">
    <source>
        <dbReference type="SAM" id="MobiDB-lite"/>
    </source>
</evidence>
<keyword evidence="12" id="KW-1185">Reference proteome</keyword>
<dbReference type="Proteomes" id="UP000593562">
    <property type="component" value="Unassembled WGS sequence"/>
</dbReference>
<dbReference type="PROSITE" id="PS50066">
    <property type="entry name" value="MADS_BOX_2"/>
    <property type="match status" value="1"/>
</dbReference>
<dbReference type="InterPro" id="IPR002487">
    <property type="entry name" value="TF_Kbox"/>
</dbReference>
<name>A0A7J7D1E0_TRIWF</name>
<feature type="region of interest" description="Disordered" evidence="8">
    <location>
        <begin position="191"/>
        <end position="229"/>
    </location>
</feature>
<comment type="subcellular location">
    <subcellularLocation>
        <location evidence="1">Nucleus</location>
    </subcellularLocation>
</comment>
<keyword evidence="7" id="KW-0175">Coiled coil</keyword>
<evidence type="ECO:0000259" key="9">
    <source>
        <dbReference type="PROSITE" id="PS50066"/>
    </source>
</evidence>
<gene>
    <name evidence="11" type="ORF">HS088_TW11G00217</name>
</gene>
<dbReference type="GO" id="GO:0000977">
    <property type="term" value="F:RNA polymerase II transcription regulatory region sequence-specific DNA binding"/>
    <property type="evidence" value="ECO:0007669"/>
    <property type="project" value="InterPro"/>
</dbReference>
<protein>
    <submittedName>
        <fullName evidence="11">MADS-box protein JOINTLESS</fullName>
    </submittedName>
</protein>
<feature type="coiled-coil region" evidence="7">
    <location>
        <begin position="86"/>
        <end position="113"/>
    </location>
</feature>
<evidence type="ECO:0000256" key="2">
    <source>
        <dbReference type="ARBA" id="ARBA00022782"/>
    </source>
</evidence>
<dbReference type="CDD" id="cd00265">
    <property type="entry name" value="MADS_MEF2_like"/>
    <property type="match status" value="1"/>
</dbReference>
<dbReference type="GO" id="GO:0046983">
    <property type="term" value="F:protein dimerization activity"/>
    <property type="evidence" value="ECO:0007669"/>
    <property type="project" value="InterPro"/>
</dbReference>
<dbReference type="Gene3D" id="3.40.1810.10">
    <property type="entry name" value="Transcription factor, MADS-box"/>
    <property type="match status" value="1"/>
</dbReference>
<evidence type="ECO:0000313" key="12">
    <source>
        <dbReference type="Proteomes" id="UP000593562"/>
    </source>
</evidence>
<dbReference type="OrthoDB" id="1898716at2759"/>
<evidence type="ECO:0000256" key="4">
    <source>
        <dbReference type="ARBA" id="ARBA00023125"/>
    </source>
</evidence>
<dbReference type="GO" id="GO:0045944">
    <property type="term" value="P:positive regulation of transcription by RNA polymerase II"/>
    <property type="evidence" value="ECO:0007669"/>
    <property type="project" value="InterPro"/>
</dbReference>
<feature type="domain" description="K-box" evidence="10">
    <location>
        <begin position="86"/>
        <end position="176"/>
    </location>
</feature>
<dbReference type="GO" id="GO:0030154">
    <property type="term" value="P:cell differentiation"/>
    <property type="evidence" value="ECO:0007669"/>
    <property type="project" value="UniProtKB-KW"/>
</dbReference>
<sequence>MAREKIKIKKIDNITARQVTFSKRRRGLFKKAEELSVLCDAEVALIVFSATGKLFDFASSSMKHILARYNLHTDNLNRPDRPSLELQLENSNHARLKKELAEKSHQLRQMRGEDLQGLKIEELQQLEKVLETGLSRLLQTKGERIFNEISALEKKEAQLMEENKLLKQKMEMLCKGKKVVVADYSDTAVQEEGLSSDQSANNVCGSSISGPPPEDDGSDTSLKLGLSLL</sequence>
<dbReference type="InterPro" id="IPR002100">
    <property type="entry name" value="TF_MADSbox"/>
</dbReference>
<organism evidence="11 12">
    <name type="scientific">Tripterygium wilfordii</name>
    <name type="common">Thunder God vine</name>
    <dbReference type="NCBI Taxonomy" id="458696"/>
    <lineage>
        <taxon>Eukaryota</taxon>
        <taxon>Viridiplantae</taxon>
        <taxon>Streptophyta</taxon>
        <taxon>Embryophyta</taxon>
        <taxon>Tracheophyta</taxon>
        <taxon>Spermatophyta</taxon>
        <taxon>Magnoliopsida</taxon>
        <taxon>eudicotyledons</taxon>
        <taxon>Gunneridae</taxon>
        <taxon>Pentapetalae</taxon>
        <taxon>rosids</taxon>
        <taxon>fabids</taxon>
        <taxon>Celastrales</taxon>
        <taxon>Celastraceae</taxon>
        <taxon>Tripterygium</taxon>
    </lineage>
</organism>
<dbReference type="SMART" id="SM00432">
    <property type="entry name" value="MADS"/>
    <property type="match status" value="1"/>
</dbReference>
<dbReference type="PROSITE" id="PS00350">
    <property type="entry name" value="MADS_BOX_1"/>
    <property type="match status" value="1"/>
</dbReference>
<accession>A0A7J7D1E0</accession>
<dbReference type="AlphaFoldDB" id="A0A7J7D1E0"/>
<dbReference type="SUPFAM" id="SSF55455">
    <property type="entry name" value="SRF-like"/>
    <property type="match status" value="1"/>
</dbReference>
<evidence type="ECO:0000259" key="10">
    <source>
        <dbReference type="PROSITE" id="PS51297"/>
    </source>
</evidence>
<keyword evidence="5" id="KW-0804">Transcription</keyword>
<comment type="caution">
    <text evidence="11">The sequence shown here is derived from an EMBL/GenBank/DDBJ whole genome shotgun (WGS) entry which is preliminary data.</text>
</comment>
<dbReference type="FunFam" id="3.40.1810.10:FF:000007">
    <property type="entry name" value="Transcription factor, MADS-box"/>
    <property type="match status" value="1"/>
</dbReference>
<keyword evidence="2" id="KW-0221">Differentiation</keyword>
<dbReference type="GO" id="GO:0005634">
    <property type="term" value="C:nucleus"/>
    <property type="evidence" value="ECO:0007669"/>
    <property type="project" value="UniProtKB-SubCell"/>
</dbReference>
<evidence type="ECO:0000256" key="5">
    <source>
        <dbReference type="ARBA" id="ARBA00023163"/>
    </source>
</evidence>
<reference evidence="11 12" key="1">
    <citation type="journal article" date="2020" name="Nat. Commun.">
        <title>Genome of Tripterygium wilfordii and identification of cytochrome P450 involved in triptolide biosynthesis.</title>
        <authorList>
            <person name="Tu L."/>
            <person name="Su P."/>
            <person name="Zhang Z."/>
            <person name="Gao L."/>
            <person name="Wang J."/>
            <person name="Hu T."/>
            <person name="Zhou J."/>
            <person name="Zhang Y."/>
            <person name="Zhao Y."/>
            <person name="Liu Y."/>
            <person name="Song Y."/>
            <person name="Tong Y."/>
            <person name="Lu Y."/>
            <person name="Yang J."/>
            <person name="Xu C."/>
            <person name="Jia M."/>
            <person name="Peters R.J."/>
            <person name="Huang L."/>
            <person name="Gao W."/>
        </authorList>
    </citation>
    <scope>NUCLEOTIDE SEQUENCE [LARGE SCALE GENOMIC DNA]</scope>
    <source>
        <strain evidence="12">cv. XIE 37</strain>
        <tissue evidence="11">Leaf</tissue>
    </source>
</reference>
<dbReference type="InterPro" id="IPR033896">
    <property type="entry name" value="MEF2-like_N"/>
</dbReference>
<dbReference type="InParanoid" id="A0A7J7D1E0"/>
<dbReference type="PROSITE" id="PS51297">
    <property type="entry name" value="K_BOX"/>
    <property type="match status" value="1"/>
</dbReference>
<dbReference type="Pfam" id="PF01486">
    <property type="entry name" value="K-box"/>
    <property type="match status" value="1"/>
</dbReference>
<dbReference type="InterPro" id="IPR050142">
    <property type="entry name" value="MADS-box/MEF2_TF"/>
</dbReference>
<dbReference type="EMBL" id="JAAARO010000011">
    <property type="protein sequence ID" value="KAF5740151.1"/>
    <property type="molecule type" value="Genomic_DNA"/>
</dbReference>
<keyword evidence="4" id="KW-0238">DNA-binding</keyword>
<dbReference type="FunCoup" id="A0A7J7D1E0">
    <property type="interactions" value="25"/>
</dbReference>
<dbReference type="InterPro" id="IPR036879">
    <property type="entry name" value="TF_MADSbox_sf"/>
</dbReference>
<evidence type="ECO:0000256" key="3">
    <source>
        <dbReference type="ARBA" id="ARBA00023015"/>
    </source>
</evidence>
<keyword evidence="6" id="KW-0539">Nucleus</keyword>
<feature type="compositionally biased region" description="Polar residues" evidence="8">
    <location>
        <begin position="193"/>
        <end position="209"/>
    </location>
</feature>